<sequence>MGWTAGADVTTGDLVTSATWNNYLGASGSIEYLKTEADRIDDLSFADQTGVNALDTTYTNGANLRLVLVTINSAVAAADGELNGDAFVVVKSDSATPPVTELGYAGFRDIDLSGLAVEAQVLEADFCISFLVLPGEKYRVEDNSSGDGTATVVKWVEWDLF</sequence>
<organism evidence="2">
    <name type="scientific">viral metagenome</name>
    <dbReference type="NCBI Taxonomy" id="1070528"/>
    <lineage>
        <taxon>unclassified sequences</taxon>
        <taxon>metagenomes</taxon>
        <taxon>organismal metagenomes</taxon>
    </lineage>
</organism>
<proteinExistence type="predicted"/>
<dbReference type="EMBL" id="MT142519">
    <property type="protein sequence ID" value="QJA83849.1"/>
    <property type="molecule type" value="Genomic_DNA"/>
</dbReference>
<evidence type="ECO:0000313" key="1">
    <source>
        <dbReference type="EMBL" id="QJA62259.1"/>
    </source>
</evidence>
<name>A0A6M3KP52_9ZZZZ</name>
<protein>
    <submittedName>
        <fullName evidence="2">Uncharacterized protein</fullName>
    </submittedName>
</protein>
<gene>
    <name evidence="2" type="ORF">MM415A00250_0027</name>
    <name evidence="1" type="ORF">MM415B00805_0003</name>
</gene>
<dbReference type="AlphaFoldDB" id="A0A6M3KP52"/>
<evidence type="ECO:0000313" key="2">
    <source>
        <dbReference type="EMBL" id="QJA83849.1"/>
    </source>
</evidence>
<reference evidence="2" key="1">
    <citation type="submission" date="2020-03" db="EMBL/GenBank/DDBJ databases">
        <title>The deep terrestrial virosphere.</title>
        <authorList>
            <person name="Holmfeldt K."/>
            <person name="Nilsson E."/>
            <person name="Simone D."/>
            <person name="Lopez-Fernandez M."/>
            <person name="Wu X."/>
            <person name="de Brujin I."/>
            <person name="Lundin D."/>
            <person name="Andersson A."/>
            <person name="Bertilsson S."/>
            <person name="Dopson M."/>
        </authorList>
    </citation>
    <scope>NUCLEOTIDE SEQUENCE</scope>
    <source>
        <strain evidence="2">MM415A00250</strain>
        <strain evidence="1">MM415B00805</strain>
    </source>
</reference>
<accession>A0A6M3KP52</accession>
<dbReference type="EMBL" id="MT141466">
    <property type="protein sequence ID" value="QJA62259.1"/>
    <property type="molecule type" value="Genomic_DNA"/>
</dbReference>